<comment type="caution">
    <text evidence="1">The sequence shown here is derived from an EMBL/GenBank/DDBJ whole genome shotgun (WGS) entry which is preliminary data.</text>
</comment>
<organism evidence="1 2">
    <name type="scientific">Scyliorhinus torazame</name>
    <name type="common">Cloudy catshark</name>
    <name type="synonym">Catulus torazame</name>
    <dbReference type="NCBI Taxonomy" id="75743"/>
    <lineage>
        <taxon>Eukaryota</taxon>
        <taxon>Metazoa</taxon>
        <taxon>Chordata</taxon>
        <taxon>Craniata</taxon>
        <taxon>Vertebrata</taxon>
        <taxon>Chondrichthyes</taxon>
        <taxon>Elasmobranchii</taxon>
        <taxon>Galeomorphii</taxon>
        <taxon>Galeoidea</taxon>
        <taxon>Carcharhiniformes</taxon>
        <taxon>Scyliorhinidae</taxon>
        <taxon>Scyliorhinus</taxon>
    </lineage>
</organism>
<dbReference type="STRING" id="75743.A0A401QJK1"/>
<gene>
    <name evidence="1" type="ORF">scyTo_0026246</name>
</gene>
<reference evidence="1 2" key="1">
    <citation type="journal article" date="2018" name="Nat. Ecol. Evol.">
        <title>Shark genomes provide insights into elasmobranch evolution and the origin of vertebrates.</title>
        <authorList>
            <person name="Hara Y"/>
            <person name="Yamaguchi K"/>
            <person name="Onimaru K"/>
            <person name="Kadota M"/>
            <person name="Koyanagi M"/>
            <person name="Keeley SD"/>
            <person name="Tatsumi K"/>
            <person name="Tanaka K"/>
            <person name="Motone F"/>
            <person name="Kageyama Y"/>
            <person name="Nozu R"/>
            <person name="Adachi N"/>
            <person name="Nishimura O"/>
            <person name="Nakagawa R"/>
            <person name="Tanegashima C"/>
            <person name="Kiyatake I"/>
            <person name="Matsumoto R"/>
            <person name="Murakumo K"/>
            <person name="Nishida K"/>
            <person name="Terakita A"/>
            <person name="Kuratani S"/>
            <person name="Sato K"/>
            <person name="Hyodo S Kuraku.S."/>
        </authorList>
    </citation>
    <scope>NUCLEOTIDE SEQUENCE [LARGE SCALE GENOMIC DNA]</scope>
</reference>
<evidence type="ECO:0000313" key="2">
    <source>
        <dbReference type="Proteomes" id="UP000288216"/>
    </source>
</evidence>
<dbReference type="InterPro" id="IPR028019">
    <property type="entry name" value="DUF4508"/>
</dbReference>
<dbReference type="PANTHER" id="PTHR16260">
    <property type="entry name" value="SIMILAR TO 1700123O20RIK PROTEIN"/>
    <property type="match status" value="1"/>
</dbReference>
<keyword evidence="2" id="KW-1185">Reference proteome</keyword>
<protein>
    <submittedName>
        <fullName evidence="1">Uncharacterized protein</fullName>
    </submittedName>
</protein>
<name>A0A401QJK1_SCYTO</name>
<dbReference type="AlphaFoldDB" id="A0A401QJK1"/>
<dbReference type="EMBL" id="BFAA01175011">
    <property type="protein sequence ID" value="GCB85528.1"/>
    <property type="molecule type" value="Genomic_DNA"/>
</dbReference>
<dbReference type="PANTHER" id="PTHR16260:SF3">
    <property type="entry name" value="CHROMOSOME 14 OPEN READING FRAME 119-LIKE-RELATED"/>
    <property type="match status" value="1"/>
</dbReference>
<dbReference type="Proteomes" id="UP000288216">
    <property type="component" value="Unassembled WGS sequence"/>
</dbReference>
<dbReference type="Pfam" id="PF14969">
    <property type="entry name" value="DUF4508"/>
    <property type="match status" value="1"/>
</dbReference>
<accession>A0A401QJK1</accession>
<evidence type="ECO:0000313" key="1">
    <source>
        <dbReference type="EMBL" id="GCB85528.1"/>
    </source>
</evidence>
<dbReference type="OrthoDB" id="6514241at2759"/>
<proteinExistence type="predicted"/>
<sequence>MCEAVGLDSLPAPSSYVTWQELRCVATWFAGWSPAQRDIFLAQLVKRVVPGKVWSLLDDLGGLALADPLPSLFQCQLRLWGRWFDSWTEDERNALVARLEELEPAFVARFYREVASTAGMG</sequence>
<dbReference type="OMA" id="GMEKLGC"/>